<dbReference type="SUPFAM" id="SSF57716">
    <property type="entry name" value="Glucocorticoid receptor-like (DNA-binding domain)"/>
    <property type="match status" value="1"/>
</dbReference>
<dbReference type="PROSITE" id="PS50064">
    <property type="entry name" value="ZF_PARP_2"/>
    <property type="match status" value="1"/>
</dbReference>
<organism evidence="7 8">
    <name type="scientific">Gymnopus androsaceus JB14</name>
    <dbReference type="NCBI Taxonomy" id="1447944"/>
    <lineage>
        <taxon>Eukaryota</taxon>
        <taxon>Fungi</taxon>
        <taxon>Dikarya</taxon>
        <taxon>Basidiomycota</taxon>
        <taxon>Agaricomycotina</taxon>
        <taxon>Agaricomycetes</taxon>
        <taxon>Agaricomycetidae</taxon>
        <taxon>Agaricales</taxon>
        <taxon>Marasmiineae</taxon>
        <taxon>Omphalotaceae</taxon>
        <taxon>Gymnopus</taxon>
    </lineage>
</organism>
<sequence>MPGYRFEYAPTSRVKCKGPKPCAGTIIQIGSLRLGCTVEFNGRASFAWRHWGCVTTNLISNIKGPFPDASDVDGFEELKVEDQAKIIQAWKDGHVADEDSVSNLSLNRHLSLTRPRMISRSIFRGMKAVVWRERETLGRDAFQEFEEEKHEQKL</sequence>
<proteinExistence type="predicted"/>
<dbReference type="SMART" id="SM01336">
    <property type="entry name" value="zf-PARP"/>
    <property type="match status" value="1"/>
</dbReference>
<comment type="subcellular location">
    <subcellularLocation>
        <location evidence="1">Nucleus</location>
    </subcellularLocation>
</comment>
<dbReference type="GO" id="GO:0005634">
    <property type="term" value="C:nucleus"/>
    <property type="evidence" value="ECO:0007669"/>
    <property type="project" value="UniProtKB-SubCell"/>
</dbReference>
<keyword evidence="4" id="KW-0862">Zinc</keyword>
<feature type="domain" description="PARP-type" evidence="6">
    <location>
        <begin position="4"/>
        <end position="86"/>
    </location>
</feature>
<dbReference type="GO" id="GO:0003677">
    <property type="term" value="F:DNA binding"/>
    <property type="evidence" value="ECO:0007669"/>
    <property type="project" value="InterPro"/>
</dbReference>
<dbReference type="Proteomes" id="UP000799118">
    <property type="component" value="Unassembled WGS sequence"/>
</dbReference>
<keyword evidence="8" id="KW-1185">Reference proteome</keyword>
<evidence type="ECO:0000256" key="1">
    <source>
        <dbReference type="ARBA" id="ARBA00004123"/>
    </source>
</evidence>
<dbReference type="InterPro" id="IPR001510">
    <property type="entry name" value="Znf_PARP"/>
</dbReference>
<evidence type="ECO:0000256" key="4">
    <source>
        <dbReference type="ARBA" id="ARBA00022833"/>
    </source>
</evidence>
<dbReference type="EMBL" id="ML769622">
    <property type="protein sequence ID" value="KAE9391499.1"/>
    <property type="molecule type" value="Genomic_DNA"/>
</dbReference>
<evidence type="ECO:0000259" key="6">
    <source>
        <dbReference type="PROSITE" id="PS50064"/>
    </source>
</evidence>
<keyword evidence="3" id="KW-0863">Zinc-finger</keyword>
<evidence type="ECO:0000313" key="8">
    <source>
        <dbReference type="Proteomes" id="UP000799118"/>
    </source>
</evidence>
<dbReference type="Pfam" id="PF00645">
    <property type="entry name" value="zf-PARP"/>
    <property type="match status" value="1"/>
</dbReference>
<evidence type="ECO:0000313" key="7">
    <source>
        <dbReference type="EMBL" id="KAE9391499.1"/>
    </source>
</evidence>
<dbReference type="OrthoDB" id="429950at2759"/>
<dbReference type="InterPro" id="IPR036957">
    <property type="entry name" value="Znf_PARP_sf"/>
</dbReference>
<evidence type="ECO:0000256" key="2">
    <source>
        <dbReference type="ARBA" id="ARBA00022723"/>
    </source>
</evidence>
<evidence type="ECO:0000256" key="5">
    <source>
        <dbReference type="ARBA" id="ARBA00023242"/>
    </source>
</evidence>
<name>A0A6A4GZV6_9AGAR</name>
<evidence type="ECO:0000256" key="3">
    <source>
        <dbReference type="ARBA" id="ARBA00022771"/>
    </source>
</evidence>
<dbReference type="Gene3D" id="3.30.1740.10">
    <property type="entry name" value="Zinc finger, PARP-type"/>
    <property type="match status" value="1"/>
</dbReference>
<accession>A0A6A4GZV6</accession>
<gene>
    <name evidence="7" type="ORF">BT96DRAFT_831990</name>
</gene>
<dbReference type="AlphaFoldDB" id="A0A6A4GZV6"/>
<dbReference type="GO" id="GO:0008270">
    <property type="term" value="F:zinc ion binding"/>
    <property type="evidence" value="ECO:0007669"/>
    <property type="project" value="UniProtKB-KW"/>
</dbReference>
<protein>
    <submittedName>
        <fullName evidence="7">Zf-PARP-domain-containing protein</fullName>
    </submittedName>
</protein>
<keyword evidence="5" id="KW-0539">Nucleus</keyword>
<reference evidence="7" key="1">
    <citation type="journal article" date="2019" name="Environ. Microbiol.">
        <title>Fungal ecological strategies reflected in gene transcription - a case study of two litter decomposers.</title>
        <authorList>
            <person name="Barbi F."/>
            <person name="Kohler A."/>
            <person name="Barry K."/>
            <person name="Baskaran P."/>
            <person name="Daum C."/>
            <person name="Fauchery L."/>
            <person name="Ihrmark K."/>
            <person name="Kuo A."/>
            <person name="LaButti K."/>
            <person name="Lipzen A."/>
            <person name="Morin E."/>
            <person name="Grigoriev I.V."/>
            <person name="Henrissat B."/>
            <person name="Lindahl B."/>
            <person name="Martin F."/>
        </authorList>
    </citation>
    <scope>NUCLEOTIDE SEQUENCE</scope>
    <source>
        <strain evidence="7">JB14</strain>
    </source>
</reference>
<keyword evidence="2" id="KW-0479">Metal-binding</keyword>